<dbReference type="Proteomes" id="UP000326396">
    <property type="component" value="Linkage Group LG8"/>
</dbReference>
<organism evidence="1 2">
    <name type="scientific">Mikania micrantha</name>
    <name type="common">bitter vine</name>
    <dbReference type="NCBI Taxonomy" id="192012"/>
    <lineage>
        <taxon>Eukaryota</taxon>
        <taxon>Viridiplantae</taxon>
        <taxon>Streptophyta</taxon>
        <taxon>Embryophyta</taxon>
        <taxon>Tracheophyta</taxon>
        <taxon>Spermatophyta</taxon>
        <taxon>Magnoliopsida</taxon>
        <taxon>eudicotyledons</taxon>
        <taxon>Gunneridae</taxon>
        <taxon>Pentapetalae</taxon>
        <taxon>asterids</taxon>
        <taxon>campanulids</taxon>
        <taxon>Asterales</taxon>
        <taxon>Asteraceae</taxon>
        <taxon>Asteroideae</taxon>
        <taxon>Heliantheae alliance</taxon>
        <taxon>Eupatorieae</taxon>
        <taxon>Mikania</taxon>
    </lineage>
</organism>
<evidence type="ECO:0000313" key="2">
    <source>
        <dbReference type="Proteomes" id="UP000326396"/>
    </source>
</evidence>
<dbReference type="EMBL" id="SZYD01000018">
    <property type="protein sequence ID" value="KAD2805084.1"/>
    <property type="molecule type" value="Genomic_DNA"/>
</dbReference>
<evidence type="ECO:0000313" key="1">
    <source>
        <dbReference type="EMBL" id="KAD2805084.1"/>
    </source>
</evidence>
<gene>
    <name evidence="1" type="ORF">E3N88_38461</name>
</gene>
<reference evidence="1 2" key="1">
    <citation type="submission" date="2019-05" db="EMBL/GenBank/DDBJ databases">
        <title>Mikania micrantha, genome provides insights into the molecular mechanism of rapid growth.</title>
        <authorList>
            <person name="Liu B."/>
        </authorList>
    </citation>
    <scope>NUCLEOTIDE SEQUENCE [LARGE SCALE GENOMIC DNA]</scope>
    <source>
        <strain evidence="1">NLD-2019</strain>
        <tissue evidence="1">Leaf</tissue>
    </source>
</reference>
<keyword evidence="2" id="KW-1185">Reference proteome</keyword>
<dbReference type="AlphaFoldDB" id="A0A5N6LU31"/>
<accession>A0A5N6LU31</accession>
<protein>
    <submittedName>
        <fullName evidence="1">Uncharacterized protein</fullName>
    </submittedName>
</protein>
<comment type="caution">
    <text evidence="1">The sequence shown here is derived from an EMBL/GenBank/DDBJ whole genome shotgun (WGS) entry which is preliminary data.</text>
</comment>
<name>A0A5N6LU31_9ASTR</name>
<sequence length="96" mass="10771">MDEDSQNENQIEVGLSPDLANDDRITKNYIAEEMKIDKMPAQPSIGDKCHVFHNGNATSYNGPNTVYYSDKCKANKEVDKCCLEYVLPIISLDGQQ</sequence>
<proteinExistence type="predicted"/>